<evidence type="ECO:0000313" key="1">
    <source>
        <dbReference type="EMBL" id="MDI9095703.1"/>
    </source>
</evidence>
<dbReference type="RefSeq" id="WP_272692023.1">
    <property type="nucleotide sequence ID" value="NZ_JAOWIN010000052.1"/>
</dbReference>
<organism evidence="1 2">
    <name type="scientific">Providencia rettgeri</name>
    <dbReference type="NCBI Taxonomy" id="587"/>
    <lineage>
        <taxon>Bacteria</taxon>
        <taxon>Pseudomonadati</taxon>
        <taxon>Pseudomonadota</taxon>
        <taxon>Gammaproteobacteria</taxon>
        <taxon>Enterobacterales</taxon>
        <taxon>Morganellaceae</taxon>
        <taxon>Providencia</taxon>
    </lineage>
</organism>
<dbReference type="EMBL" id="JAOWIN010000052">
    <property type="protein sequence ID" value="MDI9095703.1"/>
    <property type="molecule type" value="Genomic_DNA"/>
</dbReference>
<accession>A0AAW6USS3</accession>
<protein>
    <submittedName>
        <fullName evidence="1">Uncharacterized protein</fullName>
    </submittedName>
</protein>
<dbReference type="Proteomes" id="UP001159001">
    <property type="component" value="Unassembled WGS sequence"/>
</dbReference>
<dbReference type="AlphaFoldDB" id="A0AAW6USS3"/>
<evidence type="ECO:0000313" key="2">
    <source>
        <dbReference type="Proteomes" id="UP001159001"/>
    </source>
</evidence>
<proteinExistence type="predicted"/>
<gene>
    <name evidence="1" type="ORF">OGX73_24290</name>
</gene>
<comment type="caution">
    <text evidence="1">The sequence shown here is derived from an EMBL/GenBank/DDBJ whole genome shotgun (WGS) entry which is preliminary data.</text>
</comment>
<reference evidence="1" key="1">
    <citation type="submission" date="2022-10" db="EMBL/GenBank/DDBJ databases">
        <title>Bacterial isolates recovered from the One Health project in Brazil.</title>
        <authorList>
            <person name="Valiatti T.B."/>
            <person name="Santos F."/>
            <person name="Cayo R."/>
            <person name="Gales A.C."/>
        </authorList>
    </citation>
    <scope>NUCLEOTIDE SEQUENCE</scope>
    <source>
        <strain evidence="1">PVR188</strain>
    </source>
</reference>
<sequence>MITEQDMTYKFDTKAATPGDVNKEISALKFIICCVVNKLDESSREHLVKELSTINDPVVENMVENFKLSLRR</sequence>
<name>A0AAW6USS3_PRORE</name>